<evidence type="ECO:0000313" key="5">
    <source>
        <dbReference type="Proteomes" id="UP000183039"/>
    </source>
</evidence>
<protein>
    <submittedName>
        <fullName evidence="2">ABC transporter permease</fullName>
    </submittedName>
</protein>
<keyword evidence="1" id="KW-0472">Membrane</keyword>
<name>A0A0S3K9R2_9ENTE</name>
<dbReference type="Proteomes" id="UP000065511">
    <property type="component" value="Chromosome"/>
</dbReference>
<dbReference type="OrthoDB" id="9781459at2"/>
<dbReference type="KEGG" id="ess:ATZ33_06240"/>
<dbReference type="RefSeq" id="WP_071878559.1">
    <property type="nucleotide sequence ID" value="NZ_JXLC01000021.1"/>
</dbReference>
<feature type="transmembrane region" description="Helical" evidence="1">
    <location>
        <begin position="12"/>
        <end position="34"/>
    </location>
</feature>
<evidence type="ECO:0000313" key="3">
    <source>
        <dbReference type="EMBL" id="OJG89982.1"/>
    </source>
</evidence>
<proteinExistence type="predicted"/>
<organism evidence="3 5">
    <name type="scientific">Enterococcus silesiacus</name>
    <dbReference type="NCBI Taxonomy" id="332949"/>
    <lineage>
        <taxon>Bacteria</taxon>
        <taxon>Bacillati</taxon>
        <taxon>Bacillota</taxon>
        <taxon>Bacilli</taxon>
        <taxon>Lactobacillales</taxon>
        <taxon>Enterococcaceae</taxon>
        <taxon>Enterococcus</taxon>
    </lineage>
</organism>
<dbReference type="InterPro" id="IPR011733">
    <property type="entry name" value="CHP02185_IM"/>
</dbReference>
<keyword evidence="1" id="KW-0812">Transmembrane</keyword>
<keyword evidence="1" id="KW-1133">Transmembrane helix</keyword>
<dbReference type="Proteomes" id="UP000183039">
    <property type="component" value="Unassembled WGS sequence"/>
</dbReference>
<reference evidence="3 5" key="1">
    <citation type="submission" date="2014-12" db="EMBL/GenBank/DDBJ databases">
        <title>Draft genome sequences of 29 type strains of Enterococci.</title>
        <authorList>
            <person name="Zhong Z."/>
            <person name="Sun Z."/>
            <person name="Liu W."/>
            <person name="Zhang W."/>
            <person name="Zhang H."/>
        </authorList>
    </citation>
    <scope>NUCLEOTIDE SEQUENCE [LARGE SCALE GENOMIC DNA]</scope>
    <source>
        <strain evidence="3 5">DSM 22801</strain>
    </source>
</reference>
<dbReference type="EMBL" id="CP013614">
    <property type="protein sequence ID" value="ALS00980.1"/>
    <property type="molecule type" value="Genomic_DNA"/>
</dbReference>
<evidence type="ECO:0000313" key="4">
    <source>
        <dbReference type="Proteomes" id="UP000065511"/>
    </source>
</evidence>
<dbReference type="AlphaFoldDB" id="A0A0S3K9R2"/>
<dbReference type="Pfam" id="PF09605">
    <property type="entry name" value="Trep_Strep"/>
    <property type="match status" value="1"/>
</dbReference>
<feature type="transmembrane region" description="Helical" evidence="1">
    <location>
        <begin position="163"/>
        <end position="182"/>
    </location>
</feature>
<keyword evidence="4" id="KW-1185">Reference proteome</keyword>
<evidence type="ECO:0000256" key="1">
    <source>
        <dbReference type="SAM" id="Phobius"/>
    </source>
</evidence>
<dbReference type="EMBL" id="JXLC01000021">
    <property type="protein sequence ID" value="OJG89982.1"/>
    <property type="molecule type" value="Genomic_DNA"/>
</dbReference>
<sequence length="205" mass="22925">MNKLKIQDFISIGIYTAIYFLVVTIAMVILRFTIPAFNSVLIPSATALFAGIVYLLVIHRIPRFGAITIMGSVMGLFFLVSGHFPLSFLPNILCAVVADWIQYHTKLSEKARTMFSYTVFSFGLMGPVLPLWFMKNAYIDSLVARGKDAVYIDKVFAPITTTTFYVCTIAVIVCSILGIIIGQKIYNKHFDKAKGKNYGKNIRNV</sequence>
<reference evidence="2 4" key="2">
    <citation type="submission" date="2015-12" db="EMBL/GenBank/DDBJ databases">
        <authorList>
            <person name="Lauer A."/>
            <person name="Humrighouse B."/>
            <person name="Loparev V."/>
            <person name="Shewmaker P.L."/>
            <person name="Whitney A.M."/>
            <person name="McLaughlin R.W."/>
        </authorList>
    </citation>
    <scope>NUCLEOTIDE SEQUENCE [LARGE SCALE GENOMIC DNA]</scope>
    <source>
        <strain evidence="2 4">LMG 23085</strain>
    </source>
</reference>
<dbReference type="NCBIfam" id="TIGR02185">
    <property type="entry name" value="Trep_Strep"/>
    <property type="match status" value="1"/>
</dbReference>
<gene>
    <name evidence="2" type="ORF">ATZ33_06240</name>
    <name evidence="3" type="ORF">RV15_GL001548</name>
</gene>
<feature type="transmembrane region" description="Helical" evidence="1">
    <location>
        <begin position="115"/>
        <end position="133"/>
    </location>
</feature>
<accession>A0A0S3K9R2</accession>
<feature type="transmembrane region" description="Helical" evidence="1">
    <location>
        <begin position="40"/>
        <end position="57"/>
    </location>
</feature>
<evidence type="ECO:0000313" key="2">
    <source>
        <dbReference type="EMBL" id="ALS00980.1"/>
    </source>
</evidence>